<name>A0A3N4KME7_9PEZI</name>
<reference evidence="2 3" key="1">
    <citation type="journal article" date="2018" name="Nat. Ecol. Evol.">
        <title>Pezizomycetes genomes reveal the molecular basis of ectomycorrhizal truffle lifestyle.</title>
        <authorList>
            <person name="Murat C."/>
            <person name="Payen T."/>
            <person name="Noel B."/>
            <person name="Kuo A."/>
            <person name="Morin E."/>
            <person name="Chen J."/>
            <person name="Kohler A."/>
            <person name="Krizsan K."/>
            <person name="Balestrini R."/>
            <person name="Da Silva C."/>
            <person name="Montanini B."/>
            <person name="Hainaut M."/>
            <person name="Levati E."/>
            <person name="Barry K.W."/>
            <person name="Belfiori B."/>
            <person name="Cichocki N."/>
            <person name="Clum A."/>
            <person name="Dockter R.B."/>
            <person name="Fauchery L."/>
            <person name="Guy J."/>
            <person name="Iotti M."/>
            <person name="Le Tacon F."/>
            <person name="Lindquist E.A."/>
            <person name="Lipzen A."/>
            <person name="Malagnac F."/>
            <person name="Mello A."/>
            <person name="Molinier V."/>
            <person name="Miyauchi S."/>
            <person name="Poulain J."/>
            <person name="Riccioni C."/>
            <person name="Rubini A."/>
            <person name="Sitrit Y."/>
            <person name="Splivallo R."/>
            <person name="Traeger S."/>
            <person name="Wang M."/>
            <person name="Zifcakova L."/>
            <person name="Wipf D."/>
            <person name="Zambonelli A."/>
            <person name="Paolocci F."/>
            <person name="Nowrousian M."/>
            <person name="Ottonello S."/>
            <person name="Baldrian P."/>
            <person name="Spatafora J.W."/>
            <person name="Henrissat B."/>
            <person name="Nagy L.G."/>
            <person name="Aury J.M."/>
            <person name="Wincker P."/>
            <person name="Grigoriev I.V."/>
            <person name="Bonfante P."/>
            <person name="Martin F.M."/>
        </authorList>
    </citation>
    <scope>NUCLEOTIDE SEQUENCE [LARGE SCALE GENOMIC DNA]</scope>
    <source>
        <strain evidence="2 3">CCBAS932</strain>
    </source>
</reference>
<proteinExistence type="predicted"/>
<keyword evidence="1" id="KW-1133">Transmembrane helix</keyword>
<feature type="transmembrane region" description="Helical" evidence="1">
    <location>
        <begin position="36"/>
        <end position="54"/>
    </location>
</feature>
<keyword evidence="1" id="KW-0472">Membrane</keyword>
<dbReference type="Proteomes" id="UP000277580">
    <property type="component" value="Unassembled WGS sequence"/>
</dbReference>
<dbReference type="AlphaFoldDB" id="A0A3N4KME7"/>
<keyword evidence="3" id="KW-1185">Reference proteome</keyword>
<accession>A0A3N4KME7</accession>
<evidence type="ECO:0000313" key="2">
    <source>
        <dbReference type="EMBL" id="RPB09511.1"/>
    </source>
</evidence>
<evidence type="ECO:0000313" key="3">
    <source>
        <dbReference type="Proteomes" id="UP000277580"/>
    </source>
</evidence>
<feature type="transmembrane region" description="Helical" evidence="1">
    <location>
        <begin position="12"/>
        <end position="30"/>
    </location>
</feature>
<protein>
    <submittedName>
        <fullName evidence="2">Uncharacterized protein</fullName>
    </submittedName>
</protein>
<dbReference type="EMBL" id="ML119151">
    <property type="protein sequence ID" value="RPB09511.1"/>
    <property type="molecule type" value="Genomic_DNA"/>
</dbReference>
<organism evidence="2 3">
    <name type="scientific">Morchella conica CCBAS932</name>
    <dbReference type="NCBI Taxonomy" id="1392247"/>
    <lineage>
        <taxon>Eukaryota</taxon>
        <taxon>Fungi</taxon>
        <taxon>Dikarya</taxon>
        <taxon>Ascomycota</taxon>
        <taxon>Pezizomycotina</taxon>
        <taxon>Pezizomycetes</taxon>
        <taxon>Pezizales</taxon>
        <taxon>Morchellaceae</taxon>
        <taxon>Morchella</taxon>
    </lineage>
</organism>
<gene>
    <name evidence="2" type="ORF">P167DRAFT_297696</name>
</gene>
<evidence type="ECO:0000256" key="1">
    <source>
        <dbReference type="SAM" id="Phobius"/>
    </source>
</evidence>
<keyword evidence="1" id="KW-0812">Transmembrane</keyword>
<dbReference type="InParanoid" id="A0A3N4KME7"/>
<sequence>MPILINTYPVSYFLFFFLPSSFLPFQPSILYLPLTIYYPLASLLFFYTFLHFKYPHQKSLPPKHPPSLISFSTIFTTLSSSSKT</sequence>